<dbReference type="Proteomes" id="UP000053268">
    <property type="component" value="Unassembled WGS sequence"/>
</dbReference>
<feature type="transmembrane region" description="Helical" evidence="1">
    <location>
        <begin position="127"/>
        <end position="146"/>
    </location>
</feature>
<dbReference type="EMBL" id="KQ459551">
    <property type="protein sequence ID" value="KPI99946.1"/>
    <property type="molecule type" value="Genomic_DNA"/>
</dbReference>
<feature type="transmembrane region" description="Helical" evidence="1">
    <location>
        <begin position="80"/>
        <end position="107"/>
    </location>
</feature>
<keyword evidence="1" id="KW-0472">Membrane</keyword>
<keyword evidence="3" id="KW-1185">Reference proteome</keyword>
<proteinExistence type="predicted"/>
<reference evidence="2 3" key="1">
    <citation type="journal article" date="2015" name="Nat. Commun.">
        <title>Outbred genome sequencing and CRISPR/Cas9 gene editing in butterflies.</title>
        <authorList>
            <person name="Li X."/>
            <person name="Fan D."/>
            <person name="Zhang W."/>
            <person name="Liu G."/>
            <person name="Zhang L."/>
            <person name="Zhao L."/>
            <person name="Fang X."/>
            <person name="Chen L."/>
            <person name="Dong Y."/>
            <person name="Chen Y."/>
            <person name="Ding Y."/>
            <person name="Zhao R."/>
            <person name="Feng M."/>
            <person name="Zhu Y."/>
            <person name="Feng Y."/>
            <person name="Jiang X."/>
            <person name="Zhu D."/>
            <person name="Xiang H."/>
            <person name="Feng X."/>
            <person name="Li S."/>
            <person name="Wang J."/>
            <person name="Zhang G."/>
            <person name="Kronforst M.R."/>
            <person name="Wang W."/>
        </authorList>
    </citation>
    <scope>NUCLEOTIDE SEQUENCE [LARGE SCALE GENOMIC DNA]</scope>
    <source>
        <strain evidence="2">Ya'a_city_454_Px</strain>
        <tissue evidence="2">Whole body</tissue>
    </source>
</reference>
<evidence type="ECO:0000313" key="2">
    <source>
        <dbReference type="EMBL" id="KPI99946.1"/>
    </source>
</evidence>
<sequence>MTTCSQKPDVIDINFHYVLSFGLSPNAGLERSFFNMNTTYLRDWKNGALSDNSKKVFDPGLVEALKYFGFVRVNKKTVKWFLYTAIATTVLAFMYGIFYVFVCVSIGTGFPILEFLFTLIDLVETPVFGHPISIVLGIITDVFVPVHNTFNGAIREDHVYK</sequence>
<accession>A0A194Q331</accession>
<evidence type="ECO:0000256" key="1">
    <source>
        <dbReference type="SAM" id="Phobius"/>
    </source>
</evidence>
<protein>
    <submittedName>
        <fullName evidence="2">Uncharacterized protein</fullName>
    </submittedName>
</protein>
<name>A0A194Q331_PAPXU</name>
<keyword evidence="1" id="KW-0812">Transmembrane</keyword>
<evidence type="ECO:0000313" key="3">
    <source>
        <dbReference type="Proteomes" id="UP000053268"/>
    </source>
</evidence>
<dbReference type="AlphaFoldDB" id="A0A194Q331"/>
<keyword evidence="1" id="KW-1133">Transmembrane helix</keyword>
<organism evidence="2 3">
    <name type="scientific">Papilio xuthus</name>
    <name type="common">Asian swallowtail butterfly</name>
    <dbReference type="NCBI Taxonomy" id="66420"/>
    <lineage>
        <taxon>Eukaryota</taxon>
        <taxon>Metazoa</taxon>
        <taxon>Ecdysozoa</taxon>
        <taxon>Arthropoda</taxon>
        <taxon>Hexapoda</taxon>
        <taxon>Insecta</taxon>
        <taxon>Pterygota</taxon>
        <taxon>Neoptera</taxon>
        <taxon>Endopterygota</taxon>
        <taxon>Lepidoptera</taxon>
        <taxon>Glossata</taxon>
        <taxon>Ditrysia</taxon>
        <taxon>Papilionoidea</taxon>
        <taxon>Papilionidae</taxon>
        <taxon>Papilioninae</taxon>
        <taxon>Papilio</taxon>
    </lineage>
</organism>
<gene>
    <name evidence="2" type="ORF">RR46_03316</name>
</gene>